<dbReference type="InterPro" id="IPR029190">
    <property type="entry name" value="Rrp14/SURF6_C"/>
</dbReference>
<protein>
    <submittedName>
        <fullName evidence="6">Surfeit 6</fullName>
    </submittedName>
</protein>
<dbReference type="GO" id="GO:0007507">
    <property type="term" value="P:heart development"/>
    <property type="evidence" value="ECO:0007669"/>
    <property type="project" value="Ensembl"/>
</dbReference>
<dbReference type="PANTHER" id="PTHR14369:SF0">
    <property type="entry name" value="SURFEIT LOCUS PROTEIN 6"/>
    <property type="match status" value="1"/>
</dbReference>
<dbReference type="GO" id="GO:0003723">
    <property type="term" value="F:RNA binding"/>
    <property type="evidence" value="ECO:0000318"/>
    <property type="project" value="GO_Central"/>
</dbReference>
<dbReference type="InParanoid" id="W5M901"/>
<keyword evidence="7" id="KW-1185">Reference proteome</keyword>
<feature type="region of interest" description="Disordered" evidence="4">
    <location>
        <begin position="45"/>
        <end position="107"/>
    </location>
</feature>
<dbReference type="Ensembl" id="ENSLOCT00000004868.1">
    <property type="protein sequence ID" value="ENSLOCP00000004860.1"/>
    <property type="gene ID" value="ENSLOCG00000004072.1"/>
</dbReference>
<dbReference type="EMBL" id="AHAT01025370">
    <property type="status" value="NOT_ANNOTATED_CDS"/>
    <property type="molecule type" value="Genomic_DNA"/>
</dbReference>
<organism evidence="6 7">
    <name type="scientific">Lepisosteus oculatus</name>
    <name type="common">Spotted gar</name>
    <dbReference type="NCBI Taxonomy" id="7918"/>
    <lineage>
        <taxon>Eukaryota</taxon>
        <taxon>Metazoa</taxon>
        <taxon>Chordata</taxon>
        <taxon>Craniata</taxon>
        <taxon>Vertebrata</taxon>
        <taxon>Euteleostomi</taxon>
        <taxon>Actinopterygii</taxon>
        <taxon>Neopterygii</taxon>
        <taxon>Holostei</taxon>
        <taxon>Semionotiformes</taxon>
        <taxon>Lepisosteidae</taxon>
        <taxon>Lepisosteus</taxon>
    </lineage>
</organism>
<evidence type="ECO:0000256" key="4">
    <source>
        <dbReference type="SAM" id="MobiDB-lite"/>
    </source>
</evidence>
<feature type="compositionally biased region" description="Basic and acidic residues" evidence="4">
    <location>
        <begin position="318"/>
        <end position="332"/>
    </location>
</feature>
<dbReference type="PANTHER" id="PTHR14369">
    <property type="entry name" value="SURFEIT LOCUS PROTEIN 6"/>
    <property type="match status" value="1"/>
</dbReference>
<feature type="compositionally biased region" description="Basic and acidic residues" evidence="4">
    <location>
        <begin position="57"/>
        <end position="68"/>
    </location>
</feature>
<dbReference type="Pfam" id="PF04935">
    <property type="entry name" value="SURF6"/>
    <property type="match status" value="1"/>
</dbReference>
<dbReference type="STRING" id="7918.ENSLOCP00000004860"/>
<dbReference type="GO" id="GO:0005730">
    <property type="term" value="C:nucleolus"/>
    <property type="evidence" value="ECO:0000318"/>
    <property type="project" value="GO_Central"/>
</dbReference>
<evidence type="ECO:0000313" key="7">
    <source>
        <dbReference type="Proteomes" id="UP000018468"/>
    </source>
</evidence>
<dbReference type="AlphaFoldDB" id="W5M901"/>
<dbReference type="GO" id="GO:0003677">
    <property type="term" value="F:DNA binding"/>
    <property type="evidence" value="ECO:0000318"/>
    <property type="project" value="GO_Central"/>
</dbReference>
<dbReference type="InterPro" id="IPR007019">
    <property type="entry name" value="SURF6"/>
</dbReference>
<feature type="compositionally biased region" description="Basic residues" evidence="4">
    <location>
        <begin position="150"/>
        <end position="169"/>
    </location>
</feature>
<reference evidence="7" key="1">
    <citation type="submission" date="2011-12" db="EMBL/GenBank/DDBJ databases">
        <title>The Draft Genome of Lepisosteus oculatus.</title>
        <authorList>
            <consortium name="The Broad Institute Genome Assembly &amp; Analysis Group"/>
            <consortium name="Computational R&amp;D Group"/>
            <consortium name="and Sequencing Platform"/>
            <person name="Di Palma F."/>
            <person name="Alfoldi J."/>
            <person name="Johnson J."/>
            <person name="Berlin A."/>
            <person name="Gnerre S."/>
            <person name="Jaffe D."/>
            <person name="MacCallum I."/>
            <person name="Young S."/>
            <person name="Walker B.J."/>
            <person name="Lander E.S."/>
            <person name="Lindblad-Toh K."/>
        </authorList>
    </citation>
    <scope>NUCLEOTIDE SEQUENCE [LARGE SCALE GENOMIC DNA]</scope>
</reference>
<dbReference type="GO" id="GO:0042274">
    <property type="term" value="P:ribosomal small subunit biogenesis"/>
    <property type="evidence" value="ECO:0000318"/>
    <property type="project" value="GO_Central"/>
</dbReference>
<dbReference type="eggNOG" id="KOG2885">
    <property type="taxonomic scope" value="Eukaryota"/>
</dbReference>
<comment type="similarity">
    <text evidence="2">Belongs to the SURF6 family.</text>
</comment>
<name>W5M901_LEPOC</name>
<feature type="compositionally biased region" description="Basic and acidic residues" evidence="4">
    <location>
        <begin position="170"/>
        <end position="192"/>
    </location>
</feature>
<proteinExistence type="inferred from homology"/>
<dbReference type="GO" id="GO:0042273">
    <property type="term" value="P:ribosomal large subunit biogenesis"/>
    <property type="evidence" value="ECO:0000318"/>
    <property type="project" value="GO_Central"/>
</dbReference>
<accession>W5M901</accession>
<feature type="region of interest" description="Disordered" evidence="4">
    <location>
        <begin position="305"/>
        <end position="360"/>
    </location>
</feature>
<reference evidence="6" key="3">
    <citation type="submission" date="2025-09" db="UniProtKB">
        <authorList>
            <consortium name="Ensembl"/>
        </authorList>
    </citation>
    <scope>IDENTIFICATION</scope>
</reference>
<evidence type="ECO:0000256" key="1">
    <source>
        <dbReference type="ARBA" id="ARBA00004123"/>
    </source>
</evidence>
<feature type="compositionally biased region" description="Basic residues" evidence="4">
    <location>
        <begin position="305"/>
        <end position="317"/>
    </location>
</feature>
<feature type="region of interest" description="Disordered" evidence="4">
    <location>
        <begin position="129"/>
        <end position="206"/>
    </location>
</feature>
<comment type="subcellular location">
    <subcellularLocation>
        <location evidence="1">Nucleus</location>
    </subcellularLocation>
</comment>
<feature type="domain" description="Ribosomal RNA-processing protein 14/surfeit locus protein 6 C-terminal" evidence="5">
    <location>
        <begin position="146"/>
        <end position="351"/>
    </location>
</feature>
<dbReference type="GeneTree" id="ENSGT00390000006980"/>
<dbReference type="Bgee" id="ENSLOCG00000004072">
    <property type="expression patterns" value="Expressed in embryo and 13 other cell types or tissues"/>
</dbReference>
<dbReference type="Proteomes" id="UP000018468">
    <property type="component" value="Linkage group LG21"/>
</dbReference>
<evidence type="ECO:0000256" key="2">
    <source>
        <dbReference type="ARBA" id="ARBA00005904"/>
    </source>
</evidence>
<feature type="compositionally biased region" description="Polar residues" evidence="4">
    <location>
        <begin position="73"/>
        <end position="102"/>
    </location>
</feature>
<reference evidence="6" key="2">
    <citation type="submission" date="2025-08" db="UniProtKB">
        <authorList>
            <consortium name="Ensembl"/>
        </authorList>
    </citation>
    <scope>IDENTIFICATION</scope>
</reference>
<evidence type="ECO:0000256" key="3">
    <source>
        <dbReference type="ARBA" id="ARBA00023242"/>
    </source>
</evidence>
<dbReference type="OMA" id="QKKRTDN"/>
<evidence type="ECO:0000313" key="6">
    <source>
        <dbReference type="Ensembl" id="ENSLOCP00000004860.1"/>
    </source>
</evidence>
<sequence length="371" mass="42487">MASLVSKDAYLQKLASKVCATQNQEPRKRPFDIIRVFIIRAEVSREADQPKKKKKEKPNGKKTSEAKQRKPVVNTTKKGSSQPAPSKAQTTVLDGTSGTVLNGTAVKDAKTATDSFFAVDILRQRLHEKIEESRGNGSSKGLSAEDLAKKRARRKQERERKKRKRKEIRMKKLAEKTGEGETAEESKGDGAKVENPGGTGGRGGAETSIVFNKVDLSGEYVSKAQQKKEKRKKIKGNVTPLTGKNYKQLLDRVEARKAKVEELRSKDEEKAKELEEKIKWTNVLYKAEGLKIKDNEELLRRSLKRKEKMRAQKKRRWEQRSENVLEKMQNRQDKRRKNIQKKKQSKAEKRKDRARKKGRILPEDLKRLFLS</sequence>
<keyword evidence="3" id="KW-0539">Nucleus</keyword>
<evidence type="ECO:0000259" key="5">
    <source>
        <dbReference type="Pfam" id="PF04935"/>
    </source>
</evidence>
<feature type="compositionally biased region" description="Basic residues" evidence="4">
    <location>
        <begin position="333"/>
        <end position="344"/>
    </location>
</feature>